<sequence>MTGDAFLSKKRNSGEDENGYTMAIEFGTCDIIAGRTPPFKIVCVPLISLSLNIAEETSTATPDCDSEMCKSAGFTLLSLGETELTEQRWHYSNKNNDNIGTHTPMKNTKNHA</sequence>
<dbReference type="InParanoid" id="A0A1S0TS09"/>
<evidence type="ECO:0000256" key="1">
    <source>
        <dbReference type="SAM" id="MobiDB-lite"/>
    </source>
</evidence>
<dbReference type="KEGG" id="loa:LOAG_09366"/>
<dbReference type="AlphaFoldDB" id="A0A1S0TS09"/>
<protein>
    <submittedName>
        <fullName evidence="2">Uncharacterized protein</fullName>
    </submittedName>
</protein>
<organism evidence="2">
    <name type="scientific">Loa loa</name>
    <name type="common">Eye worm</name>
    <name type="synonym">Filaria loa</name>
    <dbReference type="NCBI Taxonomy" id="7209"/>
    <lineage>
        <taxon>Eukaryota</taxon>
        <taxon>Metazoa</taxon>
        <taxon>Ecdysozoa</taxon>
        <taxon>Nematoda</taxon>
        <taxon>Chromadorea</taxon>
        <taxon>Rhabditida</taxon>
        <taxon>Spirurina</taxon>
        <taxon>Spiruromorpha</taxon>
        <taxon>Filarioidea</taxon>
        <taxon>Onchocercidae</taxon>
        <taxon>Loa</taxon>
    </lineage>
</organism>
<dbReference type="EMBL" id="JH712145">
    <property type="protein sequence ID" value="EFO19128.1"/>
    <property type="molecule type" value="Genomic_DNA"/>
</dbReference>
<evidence type="ECO:0000313" key="2">
    <source>
        <dbReference type="EMBL" id="EFO19128.1"/>
    </source>
</evidence>
<name>A0A1S0TS09_LOALO</name>
<dbReference type="CTD" id="9946803"/>
<reference evidence="2" key="1">
    <citation type="submission" date="2012-04" db="EMBL/GenBank/DDBJ databases">
        <title>The Genome Sequence of Loa loa.</title>
        <authorList>
            <consortium name="The Broad Institute Genome Sequencing Platform"/>
            <consortium name="Broad Institute Genome Sequencing Center for Infectious Disease"/>
            <person name="Nutman T.B."/>
            <person name="Fink D.L."/>
            <person name="Russ C."/>
            <person name="Young S."/>
            <person name="Zeng Q."/>
            <person name="Gargeya S."/>
            <person name="Alvarado L."/>
            <person name="Berlin A."/>
            <person name="Chapman S.B."/>
            <person name="Chen Z."/>
            <person name="Freedman E."/>
            <person name="Gellesch M."/>
            <person name="Goldberg J."/>
            <person name="Griggs A."/>
            <person name="Gujja S."/>
            <person name="Heilman E.R."/>
            <person name="Heiman D."/>
            <person name="Howarth C."/>
            <person name="Mehta T."/>
            <person name="Neiman D."/>
            <person name="Pearson M."/>
            <person name="Roberts A."/>
            <person name="Saif S."/>
            <person name="Shea T."/>
            <person name="Shenoy N."/>
            <person name="Sisk P."/>
            <person name="Stolte C."/>
            <person name="Sykes S."/>
            <person name="White J."/>
            <person name="Yandava C."/>
            <person name="Haas B."/>
            <person name="Henn M.R."/>
            <person name="Nusbaum C."/>
            <person name="Birren B."/>
        </authorList>
    </citation>
    <scope>NUCLEOTIDE SEQUENCE [LARGE SCALE GENOMIC DNA]</scope>
</reference>
<proteinExistence type="predicted"/>
<gene>
    <name evidence="2" type="ORF">LOAG_09366</name>
</gene>
<dbReference type="RefSeq" id="XP_003144942.1">
    <property type="nucleotide sequence ID" value="XM_003144894.1"/>
</dbReference>
<dbReference type="GeneID" id="9946803"/>
<feature type="region of interest" description="Disordered" evidence="1">
    <location>
        <begin position="91"/>
        <end position="112"/>
    </location>
</feature>
<accession>A0A1S0TS09</accession>